<accession>A0ABU6VCT2</accession>
<evidence type="ECO:0000313" key="3">
    <source>
        <dbReference type="Proteomes" id="UP001341840"/>
    </source>
</evidence>
<name>A0ABU6VCT2_9FABA</name>
<proteinExistence type="predicted"/>
<feature type="region of interest" description="Disordered" evidence="1">
    <location>
        <begin position="1"/>
        <end position="21"/>
    </location>
</feature>
<comment type="caution">
    <text evidence="2">The sequence shown here is derived from an EMBL/GenBank/DDBJ whole genome shotgun (WGS) entry which is preliminary data.</text>
</comment>
<evidence type="ECO:0000256" key="1">
    <source>
        <dbReference type="SAM" id="MobiDB-lite"/>
    </source>
</evidence>
<sequence>MAPEKHAAESVTGADNNTQQQELILKDLQIKSTAEDDTTSEKTIEKPLIVEEISKSDPKEDVAVVDSQSSRPSFDLGLGLDLGTIFGSQSQHTLSQG</sequence>
<dbReference type="EMBL" id="JASCZI010151203">
    <property type="protein sequence ID" value="MED6170879.1"/>
    <property type="molecule type" value="Genomic_DNA"/>
</dbReference>
<evidence type="ECO:0000313" key="2">
    <source>
        <dbReference type="EMBL" id="MED6170879.1"/>
    </source>
</evidence>
<dbReference type="Proteomes" id="UP001341840">
    <property type="component" value="Unassembled WGS sequence"/>
</dbReference>
<gene>
    <name evidence="2" type="ORF">PIB30_035347</name>
</gene>
<keyword evidence="3" id="KW-1185">Reference proteome</keyword>
<protein>
    <submittedName>
        <fullName evidence="2">Uncharacterized protein</fullName>
    </submittedName>
</protein>
<organism evidence="2 3">
    <name type="scientific">Stylosanthes scabra</name>
    <dbReference type="NCBI Taxonomy" id="79078"/>
    <lineage>
        <taxon>Eukaryota</taxon>
        <taxon>Viridiplantae</taxon>
        <taxon>Streptophyta</taxon>
        <taxon>Embryophyta</taxon>
        <taxon>Tracheophyta</taxon>
        <taxon>Spermatophyta</taxon>
        <taxon>Magnoliopsida</taxon>
        <taxon>eudicotyledons</taxon>
        <taxon>Gunneridae</taxon>
        <taxon>Pentapetalae</taxon>
        <taxon>rosids</taxon>
        <taxon>fabids</taxon>
        <taxon>Fabales</taxon>
        <taxon>Fabaceae</taxon>
        <taxon>Papilionoideae</taxon>
        <taxon>50 kb inversion clade</taxon>
        <taxon>dalbergioids sensu lato</taxon>
        <taxon>Dalbergieae</taxon>
        <taxon>Pterocarpus clade</taxon>
        <taxon>Stylosanthes</taxon>
    </lineage>
</organism>
<reference evidence="2 3" key="1">
    <citation type="journal article" date="2023" name="Plants (Basel)">
        <title>Bridging the Gap: Combining Genomics and Transcriptomics Approaches to Understand Stylosanthes scabra, an Orphan Legume from the Brazilian Caatinga.</title>
        <authorList>
            <person name="Ferreira-Neto J.R.C."/>
            <person name="da Silva M.D."/>
            <person name="Binneck E."/>
            <person name="de Melo N.F."/>
            <person name="da Silva R.H."/>
            <person name="de Melo A.L.T.M."/>
            <person name="Pandolfi V."/>
            <person name="Bustamante F.O."/>
            <person name="Brasileiro-Vidal A.C."/>
            <person name="Benko-Iseppon A.M."/>
        </authorList>
    </citation>
    <scope>NUCLEOTIDE SEQUENCE [LARGE SCALE GENOMIC DNA]</scope>
    <source>
        <tissue evidence="2">Leaves</tissue>
    </source>
</reference>